<reference evidence="5 6" key="1">
    <citation type="submission" date="2019-03" db="EMBL/GenBank/DDBJ databases">
        <title>Draft genome sequences of novel Actinobacteria.</title>
        <authorList>
            <person name="Sahin N."/>
            <person name="Ay H."/>
            <person name="Saygin H."/>
        </authorList>
    </citation>
    <scope>NUCLEOTIDE SEQUENCE [LARGE SCALE GENOMIC DNA]</scope>
    <source>
        <strain evidence="5 6">KC310</strain>
    </source>
</reference>
<evidence type="ECO:0000256" key="1">
    <source>
        <dbReference type="ARBA" id="ARBA00023015"/>
    </source>
</evidence>
<comment type="caution">
    <text evidence="5">The sequence shown here is derived from an EMBL/GenBank/DDBJ whole genome shotgun (WGS) entry which is preliminary data.</text>
</comment>
<keyword evidence="2" id="KW-0804">Transcription</keyword>
<dbReference type="EMBL" id="SMKO01000004">
    <property type="protein sequence ID" value="TDD12115.1"/>
    <property type="molecule type" value="Genomic_DNA"/>
</dbReference>
<evidence type="ECO:0000313" key="6">
    <source>
        <dbReference type="Proteomes" id="UP000295258"/>
    </source>
</evidence>
<proteinExistence type="predicted"/>
<name>A0A4R4WA36_9ACTN</name>
<evidence type="ECO:0000256" key="3">
    <source>
        <dbReference type="SAM" id="MobiDB-lite"/>
    </source>
</evidence>
<evidence type="ECO:0000313" key="5">
    <source>
        <dbReference type="EMBL" id="TDD12115.1"/>
    </source>
</evidence>
<keyword evidence="1" id="KW-0805">Transcription regulation</keyword>
<dbReference type="Gene3D" id="1.10.357.10">
    <property type="entry name" value="Tetracycline Repressor, domain 2"/>
    <property type="match status" value="1"/>
</dbReference>
<sequence>MTSPVGKVVRELLSSVRNEPELLHEIREQVTRAGVSPWPTILSRAAARGEIGTEALTPRVATVAVDLLRNEYALNGANSVLPNVLVESSTRCSSPSCTTTADATQPGADQADGLSAEGFPWRRNTIHNVRAKLRAWPATASSWRTDRGKTVQLEEGTSVETSGGAARIRPSRSVGVKRANISVRLWRAAWTGPLRTAAGLPAVEGGRPAVACGGERLDHVLTRERQQLVGEALLDRPGHRVFEQPVDGHLGVAHGERRAGGQAPGERGRRGQHLADRPLTHRLRPPIPTPWNQSSGRPSLALNCRLRDYR</sequence>
<feature type="region of interest" description="Disordered" evidence="3">
    <location>
        <begin position="252"/>
        <end position="299"/>
    </location>
</feature>
<gene>
    <name evidence="5" type="ORF">E1292_03105</name>
</gene>
<dbReference type="Proteomes" id="UP000295258">
    <property type="component" value="Unassembled WGS sequence"/>
</dbReference>
<organism evidence="5 6">
    <name type="scientific">Nonomuraea deserti</name>
    <dbReference type="NCBI Taxonomy" id="1848322"/>
    <lineage>
        <taxon>Bacteria</taxon>
        <taxon>Bacillati</taxon>
        <taxon>Actinomycetota</taxon>
        <taxon>Actinomycetes</taxon>
        <taxon>Streptosporangiales</taxon>
        <taxon>Streptosporangiaceae</taxon>
        <taxon>Nonomuraea</taxon>
    </lineage>
</organism>
<evidence type="ECO:0000259" key="4">
    <source>
        <dbReference type="Pfam" id="PF16859"/>
    </source>
</evidence>
<accession>A0A4R4WA36</accession>
<dbReference type="Pfam" id="PF16859">
    <property type="entry name" value="TetR_C_11"/>
    <property type="match status" value="1"/>
</dbReference>
<feature type="compositionally biased region" description="Basic and acidic residues" evidence="3">
    <location>
        <begin position="266"/>
        <end position="279"/>
    </location>
</feature>
<dbReference type="AlphaFoldDB" id="A0A4R4WA36"/>
<protein>
    <recommendedName>
        <fullName evidence="4">Tetracyclin repressor-like C-terminal domain-containing protein</fullName>
    </recommendedName>
</protein>
<evidence type="ECO:0000256" key="2">
    <source>
        <dbReference type="ARBA" id="ARBA00023163"/>
    </source>
</evidence>
<feature type="domain" description="Tetracyclin repressor-like C-terminal" evidence="4">
    <location>
        <begin position="2"/>
        <end position="77"/>
    </location>
</feature>
<dbReference type="InterPro" id="IPR011075">
    <property type="entry name" value="TetR_C"/>
</dbReference>
<keyword evidence="6" id="KW-1185">Reference proteome</keyword>